<evidence type="ECO:0000256" key="7">
    <source>
        <dbReference type="ARBA" id="ARBA00023002"/>
    </source>
</evidence>
<dbReference type="Gene3D" id="2.20.25.90">
    <property type="entry name" value="ADC-like domains"/>
    <property type="match status" value="1"/>
</dbReference>
<dbReference type="OrthoDB" id="9816402at2"/>
<dbReference type="GO" id="GO:0046872">
    <property type="term" value="F:metal ion binding"/>
    <property type="evidence" value="ECO:0007669"/>
    <property type="project" value="UniProtKB-KW"/>
</dbReference>
<dbReference type="Pfam" id="PF00384">
    <property type="entry name" value="Molybdopterin"/>
    <property type="match status" value="1"/>
</dbReference>
<accession>A0A3R9FX60</accession>
<gene>
    <name evidence="12" type="ORF">EGT71_00090</name>
</gene>
<comment type="cofactor">
    <cofactor evidence="2">
        <name>[4Fe-4S] cluster</name>
        <dbReference type="ChEBI" id="CHEBI:49883"/>
    </cofactor>
</comment>
<comment type="cofactor">
    <cofactor evidence="1">
        <name>Mo-bis(molybdopterin guanine dinucleotide)</name>
        <dbReference type="ChEBI" id="CHEBI:60539"/>
    </cofactor>
</comment>
<dbReference type="Gene3D" id="3.40.228.10">
    <property type="entry name" value="Dimethylsulfoxide Reductase, domain 2"/>
    <property type="match status" value="1"/>
</dbReference>
<dbReference type="EMBL" id="RHXB01000001">
    <property type="protein sequence ID" value="RSE28959.1"/>
    <property type="molecule type" value="Genomic_DNA"/>
</dbReference>
<dbReference type="Pfam" id="PF04879">
    <property type="entry name" value="Molybdop_Fe4S4"/>
    <property type="match status" value="1"/>
</dbReference>
<reference evidence="12 13" key="1">
    <citation type="submission" date="2018-10" db="EMBL/GenBank/DDBJ databases">
        <title>Transmission dynamics of multidrug resistant bacteria on intensive care unit surfaces.</title>
        <authorList>
            <person name="D'Souza A.W."/>
            <person name="Potter R.F."/>
            <person name="Wallace M."/>
            <person name="Shupe A."/>
            <person name="Patel S."/>
            <person name="Sun S."/>
            <person name="Gul D."/>
            <person name="Kwon J.H."/>
            <person name="Andleeb S."/>
            <person name="Burnham C.-A.D."/>
            <person name="Dantas G."/>
        </authorList>
    </citation>
    <scope>NUCLEOTIDE SEQUENCE [LARGE SCALE GENOMIC DNA]</scope>
    <source>
        <strain evidence="12 13">AS_373</strain>
    </source>
</reference>
<dbReference type="InterPro" id="IPR007419">
    <property type="entry name" value="BFD-like_2Fe2S-bd_dom"/>
</dbReference>
<dbReference type="Proteomes" id="UP000275331">
    <property type="component" value="Unassembled WGS sequence"/>
</dbReference>
<dbReference type="PROSITE" id="PS00551">
    <property type="entry name" value="MOLYBDOPTERIN_PROK_1"/>
    <property type="match status" value="1"/>
</dbReference>
<dbReference type="SMART" id="SM00926">
    <property type="entry name" value="Molybdop_Fe4S4"/>
    <property type="match status" value="1"/>
</dbReference>
<evidence type="ECO:0000256" key="10">
    <source>
        <dbReference type="ARBA" id="ARBA00023063"/>
    </source>
</evidence>
<dbReference type="GO" id="GO:0043546">
    <property type="term" value="F:molybdopterin cofactor binding"/>
    <property type="evidence" value="ECO:0007669"/>
    <property type="project" value="InterPro"/>
</dbReference>
<dbReference type="Gene3D" id="3.40.50.740">
    <property type="match status" value="1"/>
</dbReference>
<dbReference type="PROSITE" id="PS51669">
    <property type="entry name" value="4FE4S_MOW_BIS_MGD"/>
    <property type="match status" value="1"/>
</dbReference>
<keyword evidence="7" id="KW-0560">Oxidoreductase</keyword>
<evidence type="ECO:0000256" key="1">
    <source>
        <dbReference type="ARBA" id="ARBA00001942"/>
    </source>
</evidence>
<proteinExistence type="inferred from homology"/>
<dbReference type="CDD" id="cd02754">
    <property type="entry name" value="MopB_Nitrate-R-NapA-like"/>
    <property type="match status" value="1"/>
</dbReference>
<dbReference type="Gene3D" id="1.10.10.1100">
    <property type="entry name" value="BFD-like [2Fe-2S]-binding domain"/>
    <property type="match status" value="1"/>
</dbReference>
<comment type="similarity">
    <text evidence="3">Belongs to the prokaryotic molybdopterin-containing oxidoreductase family. NasA/NapA/NarB subfamily.</text>
</comment>
<dbReference type="GO" id="GO:0042128">
    <property type="term" value="P:nitrate assimilation"/>
    <property type="evidence" value="ECO:0007669"/>
    <property type="project" value="UniProtKB-KW"/>
</dbReference>
<dbReference type="GO" id="GO:1990204">
    <property type="term" value="C:oxidoreductase complex"/>
    <property type="evidence" value="ECO:0007669"/>
    <property type="project" value="UniProtKB-ARBA"/>
</dbReference>
<evidence type="ECO:0000256" key="3">
    <source>
        <dbReference type="ARBA" id="ARBA00008747"/>
    </source>
</evidence>
<evidence type="ECO:0000313" key="12">
    <source>
        <dbReference type="EMBL" id="RSE28959.1"/>
    </source>
</evidence>
<protein>
    <submittedName>
        <fullName evidence="12">Nitrate reductase</fullName>
    </submittedName>
</protein>
<dbReference type="InterPro" id="IPR009010">
    <property type="entry name" value="Asp_de-COase-like_dom_sf"/>
</dbReference>
<keyword evidence="8" id="KW-0408">Iron</keyword>
<dbReference type="Gene3D" id="2.40.40.20">
    <property type="match status" value="1"/>
</dbReference>
<keyword evidence="10" id="KW-0534">Nitrate assimilation</keyword>
<dbReference type="InterPro" id="IPR027467">
    <property type="entry name" value="MopterinOxRdtase_cofactor_BS"/>
</dbReference>
<dbReference type="InterPro" id="IPR006656">
    <property type="entry name" value="Mopterin_OxRdtase"/>
</dbReference>
<dbReference type="GO" id="GO:0016491">
    <property type="term" value="F:oxidoreductase activity"/>
    <property type="evidence" value="ECO:0007669"/>
    <property type="project" value="UniProtKB-KW"/>
</dbReference>
<dbReference type="InterPro" id="IPR041957">
    <property type="entry name" value="CT_Nitrate-R-NapA-like"/>
</dbReference>
<keyword evidence="4" id="KW-0004">4Fe-4S</keyword>
<evidence type="ECO:0000256" key="9">
    <source>
        <dbReference type="ARBA" id="ARBA00023014"/>
    </source>
</evidence>
<dbReference type="InterPro" id="IPR050123">
    <property type="entry name" value="Prok_molybdopt-oxidoreductase"/>
</dbReference>
<dbReference type="RefSeq" id="WP_125295404.1">
    <property type="nucleotide sequence ID" value="NZ_JAPTZM010000001.1"/>
</dbReference>
<keyword evidence="6" id="KW-0479">Metal-binding</keyword>
<dbReference type="GO" id="GO:0016020">
    <property type="term" value="C:membrane"/>
    <property type="evidence" value="ECO:0007669"/>
    <property type="project" value="TreeGrafter"/>
</dbReference>
<dbReference type="InterPro" id="IPR006963">
    <property type="entry name" value="Mopterin_OxRdtase_4Fe-4S_dom"/>
</dbReference>
<dbReference type="InterPro" id="IPR041854">
    <property type="entry name" value="BFD-like_2Fe2S-bd_dom_sf"/>
</dbReference>
<keyword evidence="9" id="KW-0411">Iron-sulfur</keyword>
<dbReference type="GO" id="GO:0045333">
    <property type="term" value="P:cellular respiration"/>
    <property type="evidence" value="ECO:0007669"/>
    <property type="project" value="UniProtKB-ARBA"/>
</dbReference>
<feature type="domain" description="4Fe-4S Mo/W bis-MGD-type" evidence="11">
    <location>
        <begin position="1"/>
        <end position="56"/>
    </location>
</feature>
<evidence type="ECO:0000256" key="2">
    <source>
        <dbReference type="ARBA" id="ARBA00001966"/>
    </source>
</evidence>
<evidence type="ECO:0000256" key="6">
    <source>
        <dbReference type="ARBA" id="ARBA00022723"/>
    </source>
</evidence>
<evidence type="ECO:0000313" key="13">
    <source>
        <dbReference type="Proteomes" id="UP000275331"/>
    </source>
</evidence>
<dbReference type="CDD" id="cd02791">
    <property type="entry name" value="MopB_CT_Nitrate-R-NapA-like"/>
    <property type="match status" value="1"/>
</dbReference>
<evidence type="ECO:0000256" key="8">
    <source>
        <dbReference type="ARBA" id="ARBA00023004"/>
    </source>
</evidence>
<dbReference type="PANTHER" id="PTHR43105:SF9">
    <property type="entry name" value="NADPH-FE(3+) OXIDOREDUCTASE SUBUNIT ALPHA"/>
    <property type="match status" value="1"/>
</dbReference>
<evidence type="ECO:0000256" key="5">
    <source>
        <dbReference type="ARBA" id="ARBA00022505"/>
    </source>
</evidence>
<keyword evidence="5" id="KW-0500">Molybdenum</keyword>
<dbReference type="SUPFAM" id="SSF50692">
    <property type="entry name" value="ADC-like"/>
    <property type="match status" value="1"/>
</dbReference>
<evidence type="ECO:0000259" key="11">
    <source>
        <dbReference type="PROSITE" id="PS51669"/>
    </source>
</evidence>
<sequence>MTVKTTCPYCGVGCGVVVTQNPNGSVSVAGDADHPANLGRLCVKGAALGETLGLAGRLLAPEVDGQPVSWDRALDAAAGQLAEIIHQHGPQAVAFYASGQLLTEDYYAANKLMKGFIGSANIDTNSRLCMSSAVVGYKRALGADAVPGNYQDIETSDLVVLVGSNAAWAHPVLYQRLAAAKAQRPAMKVVVIDPRHTATCDIADLHLALKPGTDAGLFNGLLNLLAQQIPPDTFDGQQRALDAAAAWPLDRCAAFCDLPRDDLARFYHWFISADRAVTLYTMGINQSSSGSDKCNAIINVHLASGKFGREGCGPFSLTGQPNAMGGREVGGLANQLACHMGFNPQDIARLGRFWGSERIAETPGLMAVELFEAIYRGEVKAVWIMGTNPAVSLPDSDRVREALRRCPLVIVSEVSTHSDTLAFADIRFPAQAWGEKNGTVTNSERRISRQRAFMPAPGETRPDWWIVAQLAQRLGFGEAFSWQHPAEVFSEHARLSGFENHGSRAFDISGLASLSIEQWDNLAPIQWPVTANAPRGTARLLETGQGWHPSGRLQLIAVEPQNAQAQTTAHYPLLLNTGRIRDQWHTMTRTGSVPRLMQHQPLPWVLIHPDDAARLGIHEQSLVRLTSPRGWALGYARISVEQRSGELFMPMHWNNHFASQSRVNALVASVIDPHSGQPESKQTAVRLQRVNAPWRGSLFSRRALELPRSIMWWRQAAGWKLAASALDTGWIEILAGREGWQLQYARGDSFVHLLAWQGATLQLALYLSRHETMLDEQTIVASFDAPVTDPAQRHQLLAGGGAQQTPRGRTVCSCMGVSETAICAAIAAGCDTLAALGKQLGCGTQCGSCVPELRALIASSLTKAAH</sequence>
<dbReference type="InterPro" id="IPR006657">
    <property type="entry name" value="MoPterin_dinucl-bd_dom"/>
</dbReference>
<evidence type="ECO:0000256" key="4">
    <source>
        <dbReference type="ARBA" id="ARBA00022485"/>
    </source>
</evidence>
<dbReference type="PANTHER" id="PTHR43105">
    <property type="entry name" value="RESPIRATORY NITRATE REDUCTASE"/>
    <property type="match status" value="1"/>
</dbReference>
<organism evidence="12 13">
    <name type="scientific">Atlantibacter subterraneus</name>
    <dbReference type="NCBI Taxonomy" id="255519"/>
    <lineage>
        <taxon>Bacteria</taxon>
        <taxon>Pseudomonadati</taxon>
        <taxon>Pseudomonadota</taxon>
        <taxon>Gammaproteobacteria</taxon>
        <taxon>Enterobacterales</taxon>
        <taxon>Enterobacteriaceae</taxon>
        <taxon>Atlantibacter</taxon>
    </lineage>
</organism>
<name>A0A3R9FX60_9ENTR</name>
<dbReference type="AlphaFoldDB" id="A0A3R9FX60"/>
<dbReference type="GO" id="GO:0051539">
    <property type="term" value="F:4 iron, 4 sulfur cluster binding"/>
    <property type="evidence" value="ECO:0007669"/>
    <property type="project" value="UniProtKB-KW"/>
</dbReference>
<dbReference type="Pfam" id="PF04324">
    <property type="entry name" value="Fer2_BFD"/>
    <property type="match status" value="1"/>
</dbReference>
<dbReference type="Pfam" id="PF01568">
    <property type="entry name" value="Molydop_binding"/>
    <property type="match status" value="1"/>
</dbReference>
<comment type="caution">
    <text evidence="12">The sequence shown here is derived from an EMBL/GenBank/DDBJ whole genome shotgun (WGS) entry which is preliminary data.</text>
</comment>
<dbReference type="SUPFAM" id="SSF53706">
    <property type="entry name" value="Formate dehydrogenase/DMSO reductase, domains 1-3"/>
    <property type="match status" value="1"/>
</dbReference>